<dbReference type="AlphaFoldDB" id="A0A9D3YR64"/>
<comment type="caution">
    <text evidence="1">The sequence shown here is derived from an EMBL/GenBank/DDBJ whole genome shotgun (WGS) entry which is preliminary data.</text>
</comment>
<keyword evidence="2" id="KW-1185">Reference proteome</keyword>
<organism evidence="1 2">
    <name type="scientific">Dreissena polymorpha</name>
    <name type="common">Zebra mussel</name>
    <name type="synonym">Mytilus polymorpha</name>
    <dbReference type="NCBI Taxonomy" id="45954"/>
    <lineage>
        <taxon>Eukaryota</taxon>
        <taxon>Metazoa</taxon>
        <taxon>Spiralia</taxon>
        <taxon>Lophotrochozoa</taxon>
        <taxon>Mollusca</taxon>
        <taxon>Bivalvia</taxon>
        <taxon>Autobranchia</taxon>
        <taxon>Heteroconchia</taxon>
        <taxon>Euheterodonta</taxon>
        <taxon>Imparidentia</taxon>
        <taxon>Neoheterodontei</taxon>
        <taxon>Myida</taxon>
        <taxon>Dreissenoidea</taxon>
        <taxon>Dreissenidae</taxon>
        <taxon>Dreissena</taxon>
    </lineage>
</organism>
<gene>
    <name evidence="1" type="ORF">DPMN_080600</name>
</gene>
<evidence type="ECO:0000313" key="2">
    <source>
        <dbReference type="Proteomes" id="UP000828390"/>
    </source>
</evidence>
<sequence>MKISSDIICYPAMHRVPLIHVIMAHSWRIPKCHLILCRLFTKRHRLQLIQPFISHDASLQEHKTIVHNPQIPERLSQHVLPPRAGFGLSMGSQRWHPVVMICDAERLVYLFSTYVNEVLELLNDPECFHLSPRFLHKALSRNDPYRSVPWPVQMTLVKEQQ</sequence>
<protein>
    <submittedName>
        <fullName evidence="1">Uncharacterized protein</fullName>
    </submittedName>
</protein>
<proteinExistence type="predicted"/>
<name>A0A9D3YR64_DREPO</name>
<reference evidence="1" key="2">
    <citation type="submission" date="2020-11" db="EMBL/GenBank/DDBJ databases">
        <authorList>
            <person name="McCartney M.A."/>
            <person name="Auch B."/>
            <person name="Kono T."/>
            <person name="Mallez S."/>
            <person name="Becker A."/>
            <person name="Gohl D.M."/>
            <person name="Silverstein K.A.T."/>
            <person name="Koren S."/>
            <person name="Bechman K.B."/>
            <person name="Herman A."/>
            <person name="Abrahante J.E."/>
            <person name="Garbe J."/>
        </authorList>
    </citation>
    <scope>NUCLEOTIDE SEQUENCE</scope>
    <source>
        <strain evidence="1">Duluth1</strain>
        <tissue evidence="1">Whole animal</tissue>
    </source>
</reference>
<reference evidence="1" key="1">
    <citation type="journal article" date="2019" name="bioRxiv">
        <title>The Genome of the Zebra Mussel, Dreissena polymorpha: A Resource for Invasive Species Research.</title>
        <authorList>
            <person name="McCartney M.A."/>
            <person name="Auch B."/>
            <person name="Kono T."/>
            <person name="Mallez S."/>
            <person name="Zhang Y."/>
            <person name="Obille A."/>
            <person name="Becker A."/>
            <person name="Abrahante J.E."/>
            <person name="Garbe J."/>
            <person name="Badalamenti J.P."/>
            <person name="Herman A."/>
            <person name="Mangelson H."/>
            <person name="Liachko I."/>
            <person name="Sullivan S."/>
            <person name="Sone E.D."/>
            <person name="Koren S."/>
            <person name="Silverstein K.A.T."/>
            <person name="Beckman K.B."/>
            <person name="Gohl D.M."/>
        </authorList>
    </citation>
    <scope>NUCLEOTIDE SEQUENCE</scope>
    <source>
        <strain evidence="1">Duluth1</strain>
        <tissue evidence="1">Whole animal</tissue>
    </source>
</reference>
<accession>A0A9D3YR64</accession>
<dbReference type="Proteomes" id="UP000828390">
    <property type="component" value="Unassembled WGS sequence"/>
</dbReference>
<evidence type="ECO:0000313" key="1">
    <source>
        <dbReference type="EMBL" id="KAH3705524.1"/>
    </source>
</evidence>
<dbReference type="EMBL" id="JAIWYP010000015">
    <property type="protein sequence ID" value="KAH3705524.1"/>
    <property type="molecule type" value="Genomic_DNA"/>
</dbReference>